<dbReference type="InterPro" id="IPR002877">
    <property type="entry name" value="RNA_MeTrfase_FtsJ_dom"/>
</dbReference>
<dbReference type="Pfam" id="PF01728">
    <property type="entry name" value="FtsJ"/>
    <property type="match status" value="1"/>
</dbReference>
<accession>T1BKW6</accession>
<evidence type="ECO:0000313" key="6">
    <source>
        <dbReference type="EMBL" id="EQD69138.1"/>
    </source>
</evidence>
<evidence type="ECO:0000256" key="3">
    <source>
        <dbReference type="ARBA" id="ARBA00022679"/>
    </source>
</evidence>
<organism evidence="6">
    <name type="scientific">mine drainage metagenome</name>
    <dbReference type="NCBI Taxonomy" id="410659"/>
    <lineage>
        <taxon>unclassified sequences</taxon>
        <taxon>metagenomes</taxon>
        <taxon>ecological metagenomes</taxon>
    </lineage>
</organism>
<protein>
    <submittedName>
        <fullName evidence="6">Ribosomal RNA methyltransferase RrmJ/FtsJ domain protein</fullName>
    </submittedName>
</protein>
<reference evidence="6" key="1">
    <citation type="submission" date="2013-08" db="EMBL/GenBank/DDBJ databases">
        <authorList>
            <person name="Mendez C."/>
            <person name="Richter M."/>
            <person name="Ferrer M."/>
            <person name="Sanchez J."/>
        </authorList>
    </citation>
    <scope>NUCLEOTIDE SEQUENCE</scope>
</reference>
<keyword evidence="1" id="KW-0698">rRNA processing</keyword>
<gene>
    <name evidence="6" type="ORF">B2A_00181</name>
</gene>
<comment type="caution">
    <text evidence="6">The sequence shown here is derived from an EMBL/GenBank/DDBJ whole genome shotgun (WGS) entry which is preliminary data.</text>
</comment>
<evidence type="ECO:0000256" key="1">
    <source>
        <dbReference type="ARBA" id="ARBA00022552"/>
    </source>
</evidence>
<dbReference type="Gene3D" id="3.40.50.150">
    <property type="entry name" value="Vaccinia Virus protein VP39"/>
    <property type="match status" value="1"/>
</dbReference>
<reference evidence="6" key="2">
    <citation type="journal article" date="2014" name="ISME J.">
        <title>Microbial stratification in low pH oxic and suboxic macroscopic growths along an acid mine drainage.</title>
        <authorList>
            <person name="Mendez-Garcia C."/>
            <person name="Mesa V."/>
            <person name="Sprenger R.R."/>
            <person name="Richter M."/>
            <person name="Diez M.S."/>
            <person name="Solano J."/>
            <person name="Bargiela R."/>
            <person name="Golyshina O.V."/>
            <person name="Manteca A."/>
            <person name="Ramos J.L."/>
            <person name="Gallego J.R."/>
            <person name="Llorente I."/>
            <person name="Martins Dos Santos V.A."/>
            <person name="Jensen O.N."/>
            <person name="Pelaez A.I."/>
            <person name="Sanchez J."/>
            <person name="Ferrer M."/>
        </authorList>
    </citation>
    <scope>NUCLEOTIDE SEQUENCE</scope>
</reference>
<dbReference type="EMBL" id="AUZZ01000122">
    <property type="protein sequence ID" value="EQD69138.1"/>
    <property type="molecule type" value="Genomic_DNA"/>
</dbReference>
<dbReference type="SUPFAM" id="SSF53335">
    <property type="entry name" value="S-adenosyl-L-methionine-dependent methyltransferases"/>
    <property type="match status" value="1"/>
</dbReference>
<dbReference type="InterPro" id="IPR029063">
    <property type="entry name" value="SAM-dependent_MTases_sf"/>
</dbReference>
<sequence length="71" mass="7987">MPRRFVQERRNDPYYRAAQRDGLRSRAAFKLAHLDERFGLLPRGARVLDLGAAPGGWSVVARERVGPRGAV</sequence>
<dbReference type="AlphaFoldDB" id="T1BKW6"/>
<dbReference type="PANTHER" id="PTHR10920:SF18">
    <property type="entry name" value="RRNA METHYLTRANSFERASE 2, MITOCHONDRIAL"/>
    <property type="match status" value="1"/>
</dbReference>
<keyword evidence="4" id="KW-0949">S-adenosyl-L-methionine</keyword>
<keyword evidence="3 6" id="KW-0808">Transferase</keyword>
<keyword evidence="2 6" id="KW-0489">Methyltransferase</keyword>
<evidence type="ECO:0000256" key="2">
    <source>
        <dbReference type="ARBA" id="ARBA00022603"/>
    </source>
</evidence>
<evidence type="ECO:0000256" key="4">
    <source>
        <dbReference type="ARBA" id="ARBA00022691"/>
    </source>
</evidence>
<evidence type="ECO:0000259" key="5">
    <source>
        <dbReference type="Pfam" id="PF01728"/>
    </source>
</evidence>
<feature type="domain" description="Ribosomal RNA methyltransferase FtsJ" evidence="5">
    <location>
        <begin position="24"/>
        <end position="67"/>
    </location>
</feature>
<proteinExistence type="predicted"/>
<name>T1BKW6_9ZZZZ</name>
<dbReference type="GO" id="GO:0008650">
    <property type="term" value="F:rRNA (uridine-2'-O-)-methyltransferase activity"/>
    <property type="evidence" value="ECO:0007669"/>
    <property type="project" value="TreeGrafter"/>
</dbReference>
<dbReference type="InterPro" id="IPR050082">
    <property type="entry name" value="RNA_methyltr_RlmE"/>
</dbReference>
<dbReference type="PANTHER" id="PTHR10920">
    <property type="entry name" value="RIBOSOMAL RNA METHYLTRANSFERASE"/>
    <property type="match status" value="1"/>
</dbReference>
<feature type="non-terminal residue" evidence="6">
    <location>
        <position position="71"/>
    </location>
</feature>